<dbReference type="InterPro" id="IPR050090">
    <property type="entry name" value="Tyrosine_recombinase_XerCD"/>
</dbReference>
<dbReference type="GO" id="GO:0003677">
    <property type="term" value="F:DNA binding"/>
    <property type="evidence" value="ECO:0007669"/>
    <property type="project" value="InterPro"/>
</dbReference>
<protein>
    <submittedName>
        <fullName evidence="3">Integrase</fullName>
    </submittedName>
</protein>
<feature type="domain" description="Tyr recombinase" evidence="2">
    <location>
        <begin position="8"/>
        <end position="193"/>
    </location>
</feature>
<evidence type="ECO:0000313" key="4">
    <source>
        <dbReference type="Proteomes" id="UP000297149"/>
    </source>
</evidence>
<dbReference type="Proteomes" id="UP000297149">
    <property type="component" value="Chromosome"/>
</dbReference>
<keyword evidence="1" id="KW-0233">DNA recombination</keyword>
<dbReference type="InterPro" id="IPR002104">
    <property type="entry name" value="Integrase_catalytic"/>
</dbReference>
<sequence>MSKKGSVTTADYLPYADYQKLVQTLIDEKKYWWACYCILSFCTGLRFSDVCKLRWSDVLDQRKIVITAKKTNKTHVIPIGQNASDHFTSLYKLMGKPSKRDLILVGQKGEGSKPVSIQYINRALKKWAVKYDLDIDNFSTHTFRKTFGRYVYDKGGRDEKTLMYLNRIFKHTSLDTTMIYLGIRDEEISNIFDSIKI</sequence>
<dbReference type="GO" id="GO:0015074">
    <property type="term" value="P:DNA integration"/>
    <property type="evidence" value="ECO:0007669"/>
    <property type="project" value="InterPro"/>
</dbReference>
<dbReference type="Gene3D" id="1.10.443.10">
    <property type="entry name" value="Intergrase catalytic core"/>
    <property type="match status" value="1"/>
</dbReference>
<dbReference type="GO" id="GO:0006310">
    <property type="term" value="P:DNA recombination"/>
    <property type="evidence" value="ECO:0007669"/>
    <property type="project" value="UniProtKB-KW"/>
</dbReference>
<evidence type="ECO:0000259" key="2">
    <source>
        <dbReference type="PROSITE" id="PS51898"/>
    </source>
</evidence>
<reference evidence="4" key="1">
    <citation type="submission" date="2019-02" db="EMBL/GenBank/DDBJ databases">
        <title>Isolation and identification of novel species under the genus Muribaculum.</title>
        <authorList>
            <person name="Miyake S."/>
            <person name="Ding Y."/>
            <person name="Low A."/>
            <person name="Soh M."/>
            <person name="Seedorf H."/>
        </authorList>
    </citation>
    <scope>NUCLEOTIDE SEQUENCE [LARGE SCALE GENOMIC DNA]</scope>
    <source>
        <strain evidence="4">H5</strain>
    </source>
</reference>
<dbReference type="PANTHER" id="PTHR30349:SF82">
    <property type="entry name" value="INTEGRASE_RECOMBINASE YOEC-RELATED"/>
    <property type="match status" value="1"/>
</dbReference>
<gene>
    <name evidence="3" type="ORF">E7747_10980</name>
</gene>
<dbReference type="InterPro" id="IPR011010">
    <property type="entry name" value="DNA_brk_join_enz"/>
</dbReference>
<dbReference type="PROSITE" id="PS51898">
    <property type="entry name" value="TYR_RECOMBINASE"/>
    <property type="match status" value="1"/>
</dbReference>
<dbReference type="InterPro" id="IPR013762">
    <property type="entry name" value="Integrase-like_cat_sf"/>
</dbReference>
<keyword evidence="4" id="KW-1185">Reference proteome</keyword>
<dbReference type="RefSeq" id="WP_136415958.1">
    <property type="nucleotide sequence ID" value="NZ_CP039396.1"/>
</dbReference>
<dbReference type="Pfam" id="PF00589">
    <property type="entry name" value="Phage_integrase"/>
    <property type="match status" value="1"/>
</dbReference>
<dbReference type="KEGG" id="ddb:E7747_10980"/>
<evidence type="ECO:0000313" key="3">
    <source>
        <dbReference type="EMBL" id="QCD42757.1"/>
    </source>
</evidence>
<organism evidence="3 4">
    <name type="scientific">Duncaniella dubosii</name>
    <dbReference type="NCBI Taxonomy" id="2518971"/>
    <lineage>
        <taxon>Bacteria</taxon>
        <taxon>Pseudomonadati</taxon>
        <taxon>Bacteroidota</taxon>
        <taxon>Bacteroidia</taxon>
        <taxon>Bacteroidales</taxon>
        <taxon>Muribaculaceae</taxon>
        <taxon>Duncaniella</taxon>
    </lineage>
</organism>
<dbReference type="PANTHER" id="PTHR30349">
    <property type="entry name" value="PHAGE INTEGRASE-RELATED"/>
    <property type="match status" value="1"/>
</dbReference>
<dbReference type="AlphaFoldDB" id="A0A4P7W485"/>
<evidence type="ECO:0000256" key="1">
    <source>
        <dbReference type="ARBA" id="ARBA00023172"/>
    </source>
</evidence>
<dbReference type="SUPFAM" id="SSF56349">
    <property type="entry name" value="DNA breaking-rejoining enzymes"/>
    <property type="match status" value="1"/>
</dbReference>
<proteinExistence type="predicted"/>
<name>A0A4P7W485_9BACT</name>
<accession>A0A4P7W485</accession>
<dbReference type="EMBL" id="CP039396">
    <property type="protein sequence ID" value="QCD42757.1"/>
    <property type="molecule type" value="Genomic_DNA"/>
</dbReference>